<evidence type="ECO:0000313" key="2">
    <source>
        <dbReference type="EMBL" id="MCH5598863.1"/>
    </source>
</evidence>
<dbReference type="EMBL" id="JAKWBL010000002">
    <property type="protein sequence ID" value="MCH5598863.1"/>
    <property type="molecule type" value="Genomic_DNA"/>
</dbReference>
<keyword evidence="3" id="KW-1185">Reference proteome</keyword>
<feature type="transmembrane region" description="Helical" evidence="1">
    <location>
        <begin position="101"/>
        <end position="125"/>
    </location>
</feature>
<sequence length="126" mass="14373">MTFFVKLASMVFSQRYYVPAILGNVLQLKSHSQKLLFGTVIHYTIGINFAAVFLYLWHYFPTFHSFPTALMYGAVCGILAVLAWSLIIYASKYTLVSEVKIYLVLIFFGHLIFSAAMWLFGFGVIH</sequence>
<keyword evidence="1" id="KW-0812">Transmembrane</keyword>
<keyword evidence="1" id="KW-1133">Transmembrane helix</keyword>
<dbReference type="RefSeq" id="WP_240830532.1">
    <property type="nucleotide sequence ID" value="NZ_JAKWBL010000002.1"/>
</dbReference>
<evidence type="ECO:0008006" key="4">
    <source>
        <dbReference type="Google" id="ProtNLM"/>
    </source>
</evidence>
<protein>
    <recommendedName>
        <fullName evidence="4">DUF1761 domain-containing protein</fullName>
    </recommendedName>
</protein>
<evidence type="ECO:0000313" key="3">
    <source>
        <dbReference type="Proteomes" id="UP001202248"/>
    </source>
</evidence>
<gene>
    <name evidence="2" type="ORF">MKP09_13575</name>
</gene>
<feature type="transmembrane region" description="Helical" evidence="1">
    <location>
        <begin position="69"/>
        <end position="89"/>
    </location>
</feature>
<comment type="caution">
    <text evidence="2">The sequence shown here is derived from an EMBL/GenBank/DDBJ whole genome shotgun (WGS) entry which is preliminary data.</text>
</comment>
<name>A0ABS9SKH3_9BACT</name>
<accession>A0ABS9SKH3</accession>
<proteinExistence type="predicted"/>
<reference evidence="2 3" key="1">
    <citation type="submission" date="2022-02" db="EMBL/GenBank/DDBJ databases">
        <authorList>
            <person name="Min J."/>
        </authorList>
    </citation>
    <scope>NUCLEOTIDE SEQUENCE [LARGE SCALE GENOMIC DNA]</scope>
    <source>
        <strain evidence="2 3">GR10-1</strain>
    </source>
</reference>
<dbReference type="Proteomes" id="UP001202248">
    <property type="component" value="Unassembled WGS sequence"/>
</dbReference>
<evidence type="ECO:0000256" key="1">
    <source>
        <dbReference type="SAM" id="Phobius"/>
    </source>
</evidence>
<feature type="transmembrane region" description="Helical" evidence="1">
    <location>
        <begin position="35"/>
        <end position="57"/>
    </location>
</feature>
<keyword evidence="1" id="KW-0472">Membrane</keyword>
<organism evidence="2 3">
    <name type="scientific">Niabella ginsengisoli</name>
    <dbReference type="NCBI Taxonomy" id="522298"/>
    <lineage>
        <taxon>Bacteria</taxon>
        <taxon>Pseudomonadati</taxon>
        <taxon>Bacteroidota</taxon>
        <taxon>Chitinophagia</taxon>
        <taxon>Chitinophagales</taxon>
        <taxon>Chitinophagaceae</taxon>
        <taxon>Niabella</taxon>
    </lineage>
</organism>